<reference evidence="2 3" key="1">
    <citation type="submission" date="2016-10" db="EMBL/GenBank/DDBJ databases">
        <authorList>
            <person name="de Groot N.N."/>
        </authorList>
    </citation>
    <scope>NUCLEOTIDE SEQUENCE [LARGE SCALE GENOMIC DNA]</scope>
    <source>
        <strain evidence="2">1</strain>
    </source>
</reference>
<keyword evidence="3" id="KW-1185">Reference proteome</keyword>
<gene>
    <name evidence="2" type="ORF">NSMM_160014</name>
</gene>
<feature type="signal peptide" evidence="1">
    <location>
        <begin position="1"/>
        <end position="29"/>
    </location>
</feature>
<evidence type="ECO:0000313" key="2">
    <source>
        <dbReference type="EMBL" id="SCZ84424.1"/>
    </source>
</evidence>
<evidence type="ECO:0000313" key="3">
    <source>
        <dbReference type="Proteomes" id="UP000198729"/>
    </source>
</evidence>
<dbReference type="Proteomes" id="UP000198729">
    <property type="component" value="Unassembled WGS sequence"/>
</dbReference>
<evidence type="ECO:0000256" key="1">
    <source>
        <dbReference type="SAM" id="SignalP"/>
    </source>
</evidence>
<keyword evidence="1" id="KW-0732">Signal</keyword>
<sequence>MRTNYSLFIGAILAPLLAIILLFSTNAQADGRNHVYGNQHNHYYGGPDYRYYNDHNHGHRRHHKRAKRHRHNHYNNYYYPQVRREVYYGPQYYQPPRGGHNDFIMGLRSGNTSIMIGY</sequence>
<evidence type="ECO:0008006" key="4">
    <source>
        <dbReference type="Google" id="ProtNLM"/>
    </source>
</evidence>
<dbReference type="EMBL" id="FMWO01000021">
    <property type="protein sequence ID" value="SCZ84424.1"/>
    <property type="molecule type" value="Genomic_DNA"/>
</dbReference>
<protein>
    <recommendedName>
        <fullName evidence="4">Transmembrane protein</fullName>
    </recommendedName>
</protein>
<name>A0A1G5SB46_9PROT</name>
<proteinExistence type="predicted"/>
<dbReference type="AlphaFoldDB" id="A0A1G5SB46"/>
<dbReference type="RefSeq" id="WP_143001819.1">
    <property type="nucleotide sequence ID" value="NZ_FMWO01000021.1"/>
</dbReference>
<accession>A0A1G5SB46</accession>
<organism evidence="2 3">
    <name type="scientific">Nitrosomonas mobilis</name>
    <dbReference type="NCBI Taxonomy" id="51642"/>
    <lineage>
        <taxon>Bacteria</taxon>
        <taxon>Pseudomonadati</taxon>
        <taxon>Pseudomonadota</taxon>
        <taxon>Betaproteobacteria</taxon>
        <taxon>Nitrosomonadales</taxon>
        <taxon>Nitrosomonadaceae</taxon>
        <taxon>Nitrosomonas</taxon>
    </lineage>
</organism>
<feature type="chain" id="PRO_5011494535" description="Transmembrane protein" evidence="1">
    <location>
        <begin position="30"/>
        <end position="118"/>
    </location>
</feature>